<dbReference type="AlphaFoldDB" id="A0A7W6M727"/>
<reference evidence="2 3" key="1">
    <citation type="submission" date="2020-08" db="EMBL/GenBank/DDBJ databases">
        <title>Genomic Encyclopedia of Type Strains, Phase IV (KMG-IV): sequencing the most valuable type-strain genomes for metagenomic binning, comparative biology and taxonomic classification.</title>
        <authorList>
            <person name="Goeker M."/>
        </authorList>
    </citation>
    <scope>NUCLEOTIDE SEQUENCE [LARGE SCALE GENOMIC DNA]</scope>
    <source>
        <strain evidence="2 3">DSM 101015</strain>
    </source>
</reference>
<dbReference type="PANTHER" id="PTHR38457:SF1">
    <property type="entry name" value="REGULATOR ABRB-RELATED"/>
    <property type="match status" value="1"/>
</dbReference>
<keyword evidence="1" id="KW-1133">Transmembrane helix</keyword>
<keyword evidence="1" id="KW-0812">Transmembrane</keyword>
<dbReference type="EMBL" id="JACIFU010000001">
    <property type="protein sequence ID" value="MBB4173292.1"/>
    <property type="molecule type" value="Genomic_DNA"/>
</dbReference>
<keyword evidence="1" id="KW-0472">Membrane</keyword>
<feature type="transmembrane region" description="Helical" evidence="1">
    <location>
        <begin position="141"/>
        <end position="159"/>
    </location>
</feature>
<keyword evidence="3" id="KW-1185">Reference proteome</keyword>
<feature type="transmembrane region" description="Helical" evidence="1">
    <location>
        <begin position="81"/>
        <end position="99"/>
    </location>
</feature>
<feature type="transmembrane region" description="Helical" evidence="1">
    <location>
        <begin position="56"/>
        <end position="75"/>
    </location>
</feature>
<evidence type="ECO:0000256" key="1">
    <source>
        <dbReference type="SAM" id="Phobius"/>
    </source>
</evidence>
<feature type="transmembrane region" description="Helical" evidence="1">
    <location>
        <begin position="227"/>
        <end position="245"/>
    </location>
</feature>
<dbReference type="GO" id="GO:0010468">
    <property type="term" value="P:regulation of gene expression"/>
    <property type="evidence" value="ECO:0007669"/>
    <property type="project" value="InterPro"/>
</dbReference>
<dbReference type="InterPro" id="IPR007820">
    <property type="entry name" value="AbrB_fam"/>
</dbReference>
<feature type="transmembrane region" description="Helical" evidence="1">
    <location>
        <begin position="257"/>
        <end position="282"/>
    </location>
</feature>
<accession>A0A7W6M727</accession>
<dbReference type="RefSeq" id="WP_037969070.1">
    <property type="nucleotide sequence ID" value="NZ_JACIFU010000001.1"/>
</dbReference>
<dbReference type="Proteomes" id="UP000565745">
    <property type="component" value="Unassembled WGS sequence"/>
</dbReference>
<evidence type="ECO:0000313" key="2">
    <source>
        <dbReference type="EMBL" id="MBB4173292.1"/>
    </source>
</evidence>
<proteinExistence type="predicted"/>
<dbReference type="InterPro" id="IPR017516">
    <property type="entry name" value="AbrB_dup"/>
</dbReference>
<dbReference type="GO" id="GO:0016020">
    <property type="term" value="C:membrane"/>
    <property type="evidence" value="ECO:0007669"/>
    <property type="project" value="InterPro"/>
</dbReference>
<feature type="transmembrane region" description="Helical" evidence="1">
    <location>
        <begin position="318"/>
        <end position="335"/>
    </location>
</feature>
<name>A0A7W6M727_9RHOB</name>
<evidence type="ECO:0000313" key="3">
    <source>
        <dbReference type="Proteomes" id="UP000565745"/>
    </source>
</evidence>
<dbReference type="NCBIfam" id="TIGR03082">
    <property type="entry name" value="Gneg_AbrB_dup"/>
    <property type="match status" value="1"/>
</dbReference>
<evidence type="ECO:0008006" key="4">
    <source>
        <dbReference type="Google" id="ProtNLM"/>
    </source>
</evidence>
<protein>
    <recommendedName>
        <fullName evidence="4">AbrB family transcriptional regulator</fullName>
    </recommendedName>
</protein>
<dbReference type="PANTHER" id="PTHR38457">
    <property type="entry name" value="REGULATOR ABRB-RELATED"/>
    <property type="match status" value="1"/>
</dbReference>
<feature type="transmembrane region" description="Helical" evidence="1">
    <location>
        <begin position="171"/>
        <end position="190"/>
    </location>
</feature>
<organism evidence="2 3">
    <name type="scientific">Sulfitobacter noctilucicola</name>
    <dbReference type="NCBI Taxonomy" id="1342301"/>
    <lineage>
        <taxon>Bacteria</taxon>
        <taxon>Pseudomonadati</taxon>
        <taxon>Pseudomonadota</taxon>
        <taxon>Alphaproteobacteria</taxon>
        <taxon>Rhodobacterales</taxon>
        <taxon>Roseobacteraceae</taxon>
        <taxon>Sulfitobacter</taxon>
    </lineage>
</organism>
<comment type="caution">
    <text evidence="2">The sequence shown here is derived from an EMBL/GenBank/DDBJ whole genome shotgun (WGS) entry which is preliminary data.</text>
</comment>
<dbReference type="PIRSF" id="PIRSF038991">
    <property type="entry name" value="Protein_AbrB"/>
    <property type="match status" value="1"/>
</dbReference>
<dbReference type="Pfam" id="PF05145">
    <property type="entry name" value="AbrB"/>
    <property type="match status" value="1"/>
</dbReference>
<feature type="transmembrane region" description="Helical" evidence="1">
    <location>
        <begin position="197"/>
        <end position="221"/>
    </location>
</feature>
<sequence>MPHLYAFVVAGIGVLAFKMMQLPLPWLLGPIFACLIAAMAGVPMRGIKLVNDAMRTILGVAVGATFSTTLLASMVGMWPTLLMIPVMTSCIGVVGVLYFQRLWGFNFATSYYSSMPGGLQDMLVFGEEAGGDVRALSLIHATRVMVIVVVLPFLLKWVWDADLSNPPGAPAASIAPAELALMVFCGLAGWQMAKRAGMFGATILGPLLLAAAFAMAGILNHRPPAEAIWAAQFFIGMSVGSKYAGVTMAEVRTDVTAGLGFCVILLVLTMIFVEVIHVAGLAPPMETILAFAPGGQAELTVLALIVGADMAFVVAHHVLRIFVVILGAPLFVRLFDTNTGVGK</sequence>
<feature type="transmembrane region" description="Helical" evidence="1">
    <location>
        <begin position="26"/>
        <end position="44"/>
    </location>
</feature>
<gene>
    <name evidence="2" type="ORF">GGR93_001053</name>
</gene>